<gene>
    <name evidence="1" type="ORF">VNI00_004425</name>
</gene>
<accession>A0AAW0DF71</accession>
<reference evidence="1 2" key="1">
    <citation type="submission" date="2024-01" db="EMBL/GenBank/DDBJ databases">
        <title>A draft genome for a cacao thread blight-causing isolate of Paramarasmius palmivorus.</title>
        <authorList>
            <person name="Baruah I.K."/>
            <person name="Bukari Y."/>
            <person name="Amoako-Attah I."/>
            <person name="Meinhardt L.W."/>
            <person name="Bailey B.A."/>
            <person name="Cohen S.P."/>
        </authorList>
    </citation>
    <scope>NUCLEOTIDE SEQUENCE [LARGE SCALE GENOMIC DNA]</scope>
    <source>
        <strain evidence="1 2">GH-12</strain>
    </source>
</reference>
<keyword evidence="2" id="KW-1185">Reference proteome</keyword>
<proteinExistence type="predicted"/>
<evidence type="ECO:0000313" key="2">
    <source>
        <dbReference type="Proteomes" id="UP001383192"/>
    </source>
</evidence>
<evidence type="ECO:0000313" key="1">
    <source>
        <dbReference type="EMBL" id="KAK7051451.1"/>
    </source>
</evidence>
<dbReference type="EMBL" id="JAYKXP010000012">
    <property type="protein sequence ID" value="KAK7051451.1"/>
    <property type="molecule type" value="Genomic_DNA"/>
</dbReference>
<dbReference type="AlphaFoldDB" id="A0AAW0DF71"/>
<sequence>MWSSTIQRILSSSISSTFASPSISDNSTFLARSTRYLPGMFWRQFVAKCVLFDLLEPQVQGEEGAAGERRRIVRMDEMGLGGIVMYAVPQNWTLERVFGVERQHGGMGEQEFLDGIQVELAYTPLYACTSFVTGQVMTAYLHGTDPPIPASAGLGFSASFSSFEHGIRLSKPVSLSTARQNLKRLPLSECASRFRVEHNRLSLTHCVDDEEDAEDRIKHLLLESDGIDSRTPIVSDFPCITTSLPASPVPMALSVYTLSTPLSDLEELSLSASSSSLNVESSTRPSLLLRQPNG</sequence>
<organism evidence="1 2">
    <name type="scientific">Paramarasmius palmivorus</name>
    <dbReference type="NCBI Taxonomy" id="297713"/>
    <lineage>
        <taxon>Eukaryota</taxon>
        <taxon>Fungi</taxon>
        <taxon>Dikarya</taxon>
        <taxon>Basidiomycota</taxon>
        <taxon>Agaricomycotina</taxon>
        <taxon>Agaricomycetes</taxon>
        <taxon>Agaricomycetidae</taxon>
        <taxon>Agaricales</taxon>
        <taxon>Marasmiineae</taxon>
        <taxon>Marasmiaceae</taxon>
        <taxon>Paramarasmius</taxon>
    </lineage>
</organism>
<comment type="caution">
    <text evidence="1">The sequence shown here is derived from an EMBL/GenBank/DDBJ whole genome shotgun (WGS) entry which is preliminary data.</text>
</comment>
<dbReference type="Proteomes" id="UP001383192">
    <property type="component" value="Unassembled WGS sequence"/>
</dbReference>
<protein>
    <submittedName>
        <fullName evidence="1">Uncharacterized protein</fullName>
    </submittedName>
</protein>
<name>A0AAW0DF71_9AGAR</name>